<dbReference type="PROSITE" id="PS50111">
    <property type="entry name" value="CHEMOTAXIS_TRANSDUC_2"/>
    <property type="match status" value="1"/>
</dbReference>
<reference evidence="4 5" key="1">
    <citation type="journal article" date="2023" name="ISME J.">
        <title>Cultivation and genomic characterization of novel and ubiquitous marine nitrite-oxidizing bacteria from the Nitrospirales.</title>
        <authorList>
            <person name="Mueller A.J."/>
            <person name="Daebeler A."/>
            <person name="Herbold C.W."/>
            <person name="Kirkegaard R.H."/>
            <person name="Daims H."/>
        </authorList>
    </citation>
    <scope>NUCLEOTIDE SEQUENCE [LARGE SCALE GENOMIC DNA]</scope>
    <source>
        <strain evidence="4 5">EB</strain>
    </source>
</reference>
<evidence type="ECO:0000313" key="4">
    <source>
        <dbReference type="EMBL" id="MDT7041897.1"/>
    </source>
</evidence>
<organism evidence="4 5">
    <name type="scientific">Candidatus Nitronereus thalassa</name>
    <dbReference type="NCBI Taxonomy" id="3020898"/>
    <lineage>
        <taxon>Bacteria</taxon>
        <taxon>Pseudomonadati</taxon>
        <taxon>Nitrospirota</taxon>
        <taxon>Nitrospiria</taxon>
        <taxon>Nitrospirales</taxon>
        <taxon>Nitrospiraceae</taxon>
        <taxon>Candidatus Nitronereus</taxon>
    </lineage>
</organism>
<dbReference type="PANTHER" id="PTHR32089">
    <property type="entry name" value="METHYL-ACCEPTING CHEMOTAXIS PROTEIN MCPB"/>
    <property type="match status" value="1"/>
</dbReference>
<evidence type="ECO:0000256" key="2">
    <source>
        <dbReference type="PROSITE-ProRule" id="PRU00284"/>
    </source>
</evidence>
<proteinExistence type="predicted"/>
<accession>A0ABU3K649</accession>
<feature type="domain" description="Methyl-accepting transducer" evidence="3">
    <location>
        <begin position="71"/>
        <end position="292"/>
    </location>
</feature>
<dbReference type="Proteomes" id="UP001250932">
    <property type="component" value="Unassembled WGS sequence"/>
</dbReference>
<protein>
    <submittedName>
        <fullName evidence="4">Methyl-accepting chemotaxis protein</fullName>
    </submittedName>
</protein>
<evidence type="ECO:0000313" key="5">
    <source>
        <dbReference type="Proteomes" id="UP001250932"/>
    </source>
</evidence>
<dbReference type="InterPro" id="IPR004089">
    <property type="entry name" value="MCPsignal_dom"/>
</dbReference>
<keyword evidence="5" id="KW-1185">Reference proteome</keyword>
<gene>
    <name evidence="4" type="ORF">PPG34_06000</name>
</gene>
<dbReference type="SMART" id="SM00283">
    <property type="entry name" value="MA"/>
    <property type="match status" value="1"/>
</dbReference>
<dbReference type="Gene3D" id="1.10.287.950">
    <property type="entry name" value="Methyl-accepting chemotaxis protein"/>
    <property type="match status" value="1"/>
</dbReference>
<sequence>MMPLIIGIFIGLLGVAWGVVAKRKQAWLEEQLACCQQQCEENQAYRQSWKDFSACLSELTPVLVAQLKMVVEETGRAADGLIVSFQDIAQRARTQAEENSLLVADTEESEEVGEIHSVKHILEETSKTMDRFVQDVFRTSKITMQAVQVMEGAVTSTASISQMVEEVEFIADQTRLLALNAAIEAARAGEHGRGFAVVAEEVTKLANRSRHAANQIREMCEGVAECTRGAMNGLEELASVDMTVTLESQERVKGFTKTILETNRELEEKVTRGADQANVLAQDIAGIVVSLQFQDITRQKIEHVYEPLETIRETIKKMEKEGYSQEVALEAASIFRGLGESYTMESERAVMNAIAEGADLTTVSAKNESEDNVTLF</sequence>
<dbReference type="Pfam" id="PF00015">
    <property type="entry name" value="MCPsignal"/>
    <property type="match status" value="1"/>
</dbReference>
<dbReference type="EMBL" id="JAQOUE010000001">
    <property type="protein sequence ID" value="MDT7041897.1"/>
    <property type="molecule type" value="Genomic_DNA"/>
</dbReference>
<name>A0ABU3K649_9BACT</name>
<dbReference type="SUPFAM" id="SSF58104">
    <property type="entry name" value="Methyl-accepting chemotaxis protein (MCP) signaling domain"/>
    <property type="match status" value="1"/>
</dbReference>
<dbReference type="PANTHER" id="PTHR32089:SF112">
    <property type="entry name" value="LYSOZYME-LIKE PROTEIN-RELATED"/>
    <property type="match status" value="1"/>
</dbReference>
<keyword evidence="1 2" id="KW-0807">Transducer</keyword>
<comment type="caution">
    <text evidence="4">The sequence shown here is derived from an EMBL/GenBank/DDBJ whole genome shotgun (WGS) entry which is preliminary data.</text>
</comment>
<dbReference type="RefSeq" id="WP_313832243.1">
    <property type="nucleotide sequence ID" value="NZ_JAQOUE010000001.1"/>
</dbReference>
<evidence type="ECO:0000259" key="3">
    <source>
        <dbReference type="PROSITE" id="PS50111"/>
    </source>
</evidence>
<evidence type="ECO:0000256" key="1">
    <source>
        <dbReference type="ARBA" id="ARBA00023224"/>
    </source>
</evidence>